<dbReference type="Pfam" id="PF00153">
    <property type="entry name" value="Mito_carr"/>
    <property type="match status" value="1"/>
</dbReference>
<evidence type="ECO:0000256" key="7">
    <source>
        <dbReference type="ARBA" id="ARBA00022989"/>
    </source>
</evidence>
<accession>A0A0A9VTY6</accession>
<dbReference type="PROSITE" id="PS50920">
    <property type="entry name" value="SOLCAR"/>
    <property type="match status" value="1"/>
</dbReference>
<dbReference type="Gene3D" id="1.50.40.10">
    <property type="entry name" value="Mitochondrial carrier domain"/>
    <property type="match status" value="1"/>
</dbReference>
<dbReference type="EMBL" id="GBHO01044923">
    <property type="protein sequence ID" value="JAF98680.1"/>
    <property type="molecule type" value="Transcribed_RNA"/>
</dbReference>
<keyword evidence="3 11" id="KW-0813">Transport</keyword>
<comment type="subcellular location">
    <subcellularLocation>
        <location evidence="1">Mitochondrion inner membrane</location>
        <topology evidence="1">Multi-pass membrane protein</topology>
    </subcellularLocation>
</comment>
<dbReference type="GO" id="GO:0005743">
    <property type="term" value="C:mitochondrial inner membrane"/>
    <property type="evidence" value="ECO:0007669"/>
    <property type="project" value="UniProtKB-SubCell"/>
</dbReference>
<dbReference type="InterPro" id="IPR049562">
    <property type="entry name" value="SLC25A33/36-like"/>
</dbReference>
<dbReference type="GO" id="GO:0015218">
    <property type="term" value="F:pyrimidine nucleotide transmembrane transporter activity"/>
    <property type="evidence" value="ECO:0007669"/>
    <property type="project" value="InterPro"/>
</dbReference>
<evidence type="ECO:0000256" key="3">
    <source>
        <dbReference type="ARBA" id="ARBA00022448"/>
    </source>
</evidence>
<dbReference type="InterPro" id="IPR018108">
    <property type="entry name" value="MCP_transmembrane"/>
</dbReference>
<evidence type="ECO:0000256" key="4">
    <source>
        <dbReference type="ARBA" id="ARBA00022692"/>
    </source>
</evidence>
<dbReference type="PANTHER" id="PTHR45829:SF1">
    <property type="entry name" value="CARRIER PROTEIN, PUTATIVE (AFU_ORTHOLOGUE AFUA_4G06780)-RELATED"/>
    <property type="match status" value="1"/>
</dbReference>
<feature type="repeat" description="Solcar" evidence="10">
    <location>
        <begin position="4"/>
        <end position="111"/>
    </location>
</feature>
<protein>
    <submittedName>
        <fullName evidence="12">Mitochondrial nicotinamide adenine dinucleotide transporter 2</fullName>
    </submittedName>
</protein>
<keyword evidence="4 10" id="KW-0812">Transmembrane</keyword>
<evidence type="ECO:0000256" key="5">
    <source>
        <dbReference type="ARBA" id="ARBA00022737"/>
    </source>
</evidence>
<keyword evidence="5" id="KW-0677">Repeat</keyword>
<dbReference type="AlphaFoldDB" id="A0A0A9VTY6"/>
<dbReference type="PANTHER" id="PTHR45829">
    <property type="entry name" value="MITOCHONDRIAL CARRIER PROTEIN RIM2"/>
    <property type="match status" value="1"/>
</dbReference>
<keyword evidence="9 10" id="KW-0472">Membrane</keyword>
<organism evidence="12">
    <name type="scientific">Lygus hesperus</name>
    <name type="common">Western plant bug</name>
    <dbReference type="NCBI Taxonomy" id="30085"/>
    <lineage>
        <taxon>Eukaryota</taxon>
        <taxon>Metazoa</taxon>
        <taxon>Ecdysozoa</taxon>
        <taxon>Arthropoda</taxon>
        <taxon>Hexapoda</taxon>
        <taxon>Insecta</taxon>
        <taxon>Pterygota</taxon>
        <taxon>Neoptera</taxon>
        <taxon>Paraneoptera</taxon>
        <taxon>Hemiptera</taxon>
        <taxon>Heteroptera</taxon>
        <taxon>Panheteroptera</taxon>
        <taxon>Cimicomorpha</taxon>
        <taxon>Miridae</taxon>
        <taxon>Mirini</taxon>
        <taxon>Lygus</taxon>
    </lineage>
</organism>
<comment type="similarity">
    <text evidence="2 11">Belongs to the mitochondrial carrier (TC 2.A.29) family.</text>
</comment>
<gene>
    <name evidence="12" type="primary">YEA6</name>
    <name evidence="12" type="ORF">CM83_101330</name>
</gene>
<dbReference type="SUPFAM" id="SSF103506">
    <property type="entry name" value="Mitochondrial carrier"/>
    <property type="match status" value="1"/>
</dbReference>
<dbReference type="GO" id="GO:1990519">
    <property type="term" value="P:pyrimidine nucleotide import into mitochondrion"/>
    <property type="evidence" value="ECO:0007669"/>
    <property type="project" value="TreeGrafter"/>
</dbReference>
<keyword evidence="6" id="KW-0999">Mitochondrion inner membrane</keyword>
<evidence type="ECO:0000256" key="11">
    <source>
        <dbReference type="RuleBase" id="RU000488"/>
    </source>
</evidence>
<evidence type="ECO:0000256" key="8">
    <source>
        <dbReference type="ARBA" id="ARBA00023128"/>
    </source>
</evidence>
<dbReference type="InterPro" id="IPR023395">
    <property type="entry name" value="MCP_dom_sf"/>
</dbReference>
<sequence length="118" mass="13760">MYDITYKDILYSTVISKCIAMTITYPHEVIRTQLQAQDHINKLLNTTPYTNIATNGTNIHSRNKISITSIIKNIYNKYGYCGFYQGFTISLMRSIPATITTFYIYEQLLQYFTLSKHH</sequence>
<keyword evidence="7" id="KW-1133">Transmembrane helix</keyword>
<evidence type="ECO:0000256" key="2">
    <source>
        <dbReference type="ARBA" id="ARBA00006375"/>
    </source>
</evidence>
<proteinExistence type="inferred from homology"/>
<keyword evidence="8" id="KW-0496">Mitochondrion</keyword>
<name>A0A0A9VTY6_LYGHE</name>
<evidence type="ECO:0000256" key="9">
    <source>
        <dbReference type="ARBA" id="ARBA00023136"/>
    </source>
</evidence>
<evidence type="ECO:0000256" key="1">
    <source>
        <dbReference type="ARBA" id="ARBA00004448"/>
    </source>
</evidence>
<evidence type="ECO:0000313" key="12">
    <source>
        <dbReference type="EMBL" id="JAF98680.1"/>
    </source>
</evidence>
<evidence type="ECO:0000256" key="10">
    <source>
        <dbReference type="PROSITE-ProRule" id="PRU00282"/>
    </source>
</evidence>
<evidence type="ECO:0000256" key="6">
    <source>
        <dbReference type="ARBA" id="ARBA00022792"/>
    </source>
</evidence>
<reference evidence="12" key="1">
    <citation type="journal article" date="2014" name="PLoS ONE">
        <title>Transcriptome-Based Identification of ABC Transporters in the Western Tarnished Plant Bug Lygus hesperus.</title>
        <authorList>
            <person name="Hull J.J."/>
            <person name="Chaney K."/>
            <person name="Geib S.M."/>
            <person name="Fabrick J.A."/>
            <person name="Brent C.S."/>
            <person name="Walsh D."/>
            <person name="Lavine L.C."/>
        </authorList>
    </citation>
    <scope>NUCLEOTIDE SEQUENCE</scope>
</reference>
<reference evidence="12" key="2">
    <citation type="submission" date="2014-07" db="EMBL/GenBank/DDBJ databases">
        <authorList>
            <person name="Hull J."/>
        </authorList>
    </citation>
    <scope>NUCLEOTIDE SEQUENCE</scope>
</reference>